<evidence type="ECO:0000313" key="2">
    <source>
        <dbReference type="Ensembl" id="ENSSSCP00000077995.1"/>
    </source>
</evidence>
<reference evidence="2" key="2">
    <citation type="journal article" date="2020" name="Gigascience">
        <title>An improved pig reference genome sequence to enable pig genetics and genomics research.</title>
        <authorList>
            <person name="Warr A."/>
            <person name="Affara N."/>
            <person name="Aken B."/>
            <person name="Beiki H."/>
            <person name="Bickhart D.M."/>
            <person name="Billis K."/>
            <person name="Chow W."/>
            <person name="Eory L."/>
            <person name="Finlayson H.A."/>
            <person name="Flicek P."/>
            <person name="Giron C.G."/>
            <person name="Griffin D.K."/>
            <person name="Hall R."/>
            <person name="Hannum G."/>
            <person name="Hourlier T."/>
            <person name="Howe K."/>
            <person name="Hume D.A."/>
            <person name="Izuogu O."/>
            <person name="Kim K."/>
            <person name="Koren S."/>
            <person name="Liu H."/>
            <person name="Manchanda N."/>
            <person name="Martin F.J."/>
            <person name="Nonneman D.J."/>
            <person name="O'Connor R.E."/>
            <person name="Phillippy A.M."/>
            <person name="Rohrer G.A."/>
            <person name="Rosen B.D."/>
            <person name="Rund L.A."/>
            <person name="Sargent C.A."/>
            <person name="Schook L.B."/>
            <person name="Schroeder S.G."/>
            <person name="Schwartz A.S."/>
            <person name="Skinner B.M."/>
            <person name="Talbot R."/>
            <person name="Tseng E."/>
            <person name="Tuggle C.K."/>
            <person name="Watson M."/>
            <person name="Smith T.P.L."/>
            <person name="Archibald A.L."/>
        </authorList>
    </citation>
    <scope>NUCLEOTIDE SEQUENCE [LARGE SCALE GENOMIC DNA]</scope>
    <source>
        <strain evidence="2">Duroc</strain>
    </source>
</reference>
<dbReference type="Ensembl" id="ENSSSCT00000092971.1">
    <property type="protein sequence ID" value="ENSSSCP00000077995.1"/>
    <property type="gene ID" value="ENSSSCG00000059639.1"/>
</dbReference>
<protein>
    <recommendedName>
        <fullName evidence="1">GPCR family 3 nine cysteines domain-containing protein</fullName>
    </recommendedName>
</protein>
<organism evidence="2 3">
    <name type="scientific">Sus scrofa</name>
    <name type="common">Pig</name>
    <dbReference type="NCBI Taxonomy" id="9823"/>
    <lineage>
        <taxon>Eukaryota</taxon>
        <taxon>Metazoa</taxon>
        <taxon>Chordata</taxon>
        <taxon>Craniata</taxon>
        <taxon>Vertebrata</taxon>
        <taxon>Euteleostomi</taxon>
        <taxon>Mammalia</taxon>
        <taxon>Eutheria</taxon>
        <taxon>Laurasiatheria</taxon>
        <taxon>Artiodactyla</taxon>
        <taxon>Suina</taxon>
        <taxon>Suidae</taxon>
        <taxon>Sus</taxon>
    </lineage>
</organism>
<dbReference type="InterPro" id="IPR011500">
    <property type="entry name" value="GPCR_3_9-Cys_dom"/>
</dbReference>
<name>A0A5G2R918_PIG</name>
<dbReference type="InterPro" id="IPR000068">
    <property type="entry name" value="GPCR_3_Ca_sens_rcpt-rel"/>
</dbReference>
<accession>A0A5G2R918</accession>
<dbReference type="Proteomes" id="UP000008227">
    <property type="component" value="Chromosome 2"/>
</dbReference>
<dbReference type="Gene3D" id="2.10.50.30">
    <property type="entry name" value="GPCR, family 3, nine cysteines domain"/>
    <property type="match status" value="1"/>
</dbReference>
<evidence type="ECO:0000259" key="1">
    <source>
        <dbReference type="Pfam" id="PF07562"/>
    </source>
</evidence>
<dbReference type="Ensembl" id="ENSSSCT00000073827.1">
    <property type="protein sequence ID" value="ENSSSCP00000071512.1"/>
    <property type="gene ID" value="ENSSSCG00000056479.1"/>
</dbReference>
<dbReference type="GO" id="GO:0004930">
    <property type="term" value="F:G protein-coupled receptor activity"/>
    <property type="evidence" value="ECO:0007669"/>
    <property type="project" value="InterPro"/>
</dbReference>
<dbReference type="InterPro" id="IPR038550">
    <property type="entry name" value="GPCR_3_9-Cys_sf"/>
</dbReference>
<feature type="domain" description="GPCR family 3 nine cysteines" evidence="1">
    <location>
        <begin position="65"/>
        <end position="106"/>
    </location>
</feature>
<keyword evidence="3" id="KW-1185">Reference proteome</keyword>
<proteinExistence type="predicted"/>
<sequence length="115" mass="12752">MLQVDDLGKERKSDAEHAILNFWNFREGLGLKIKVGEYSPHAPCGQELSLSEEMLEWAAGITETPCTVCSESCGPGFRKSLLEGKSICCFSCTPCPENEISSETGEWHYFIPFDG</sequence>
<evidence type="ECO:0000313" key="3">
    <source>
        <dbReference type="Proteomes" id="UP000008227"/>
    </source>
</evidence>
<dbReference type="GeneTree" id="ENSGT00950000183069"/>
<dbReference type="Pfam" id="PF07562">
    <property type="entry name" value="NCD3G"/>
    <property type="match status" value="1"/>
</dbReference>
<accession>A0A8D0JX97</accession>
<dbReference type="PANTHER" id="PTHR24061">
    <property type="entry name" value="CALCIUM-SENSING RECEPTOR-RELATED"/>
    <property type="match status" value="1"/>
</dbReference>
<reference evidence="3" key="1">
    <citation type="submission" date="2009-11" db="EMBL/GenBank/DDBJ databases">
        <authorList>
            <consortium name="Porcine genome sequencing project"/>
        </authorList>
    </citation>
    <scope>NUCLEOTIDE SEQUENCE [LARGE SCALE GENOMIC DNA]</scope>
    <source>
        <strain evidence="3">Duroc</strain>
    </source>
</reference>
<dbReference type="Ensembl" id="ENSSSCT00000098574.1">
    <property type="protein sequence ID" value="ENSSSCP00000080135.1"/>
    <property type="gene ID" value="ENSSSCG00000059567.1"/>
</dbReference>
<dbReference type="AlphaFoldDB" id="A0A5G2R918"/>
<reference evidence="2" key="3">
    <citation type="submission" date="2025-05" db="UniProtKB">
        <authorList>
            <consortium name="Ensembl"/>
        </authorList>
    </citation>
    <scope>IDENTIFICATION</scope>
</reference>
<dbReference type="GO" id="GO:0016020">
    <property type="term" value="C:membrane"/>
    <property type="evidence" value="ECO:0007669"/>
    <property type="project" value="InterPro"/>
</dbReference>
<dbReference type="InterPro" id="IPR004073">
    <property type="entry name" value="GPCR_3_vmron_rcpt_2"/>
</dbReference>
<dbReference type="PRINTS" id="PR01535">
    <property type="entry name" value="VOMERONASL2R"/>
</dbReference>
<dbReference type="Bgee" id="ENSSSCG00000041386">
    <property type="expression patterns" value="Expressed in uterus"/>
</dbReference>
<dbReference type="PANTHER" id="PTHR24061:SF545">
    <property type="entry name" value="VOMERONASAL 2, RECEPTOR 118-RELATED"/>
    <property type="match status" value="1"/>
</dbReference>